<dbReference type="InterPro" id="IPR000524">
    <property type="entry name" value="Tscrpt_reg_HTH_GntR"/>
</dbReference>
<dbReference type="PROSITE" id="PS50949">
    <property type="entry name" value="HTH_GNTR"/>
    <property type="match status" value="1"/>
</dbReference>
<accession>A0AAW4MPH0</accession>
<organism evidence="5 7">
    <name type="scientific">Catenibacterium mitsuokai</name>
    <dbReference type="NCBI Taxonomy" id="100886"/>
    <lineage>
        <taxon>Bacteria</taxon>
        <taxon>Bacillati</taxon>
        <taxon>Bacillota</taxon>
        <taxon>Erysipelotrichia</taxon>
        <taxon>Erysipelotrichales</taxon>
        <taxon>Coprobacillaceae</taxon>
        <taxon>Catenibacterium</taxon>
    </lineage>
</organism>
<dbReference type="Proteomes" id="UP001196408">
    <property type="component" value="Unassembled WGS sequence"/>
</dbReference>
<comment type="caution">
    <text evidence="5">The sequence shown here is derived from an EMBL/GenBank/DDBJ whole genome shotgun (WGS) entry which is preliminary data.</text>
</comment>
<dbReference type="EMBL" id="JAHOEL010000006">
    <property type="protein sequence ID" value="MBV3391991.1"/>
    <property type="molecule type" value="Genomic_DNA"/>
</dbReference>
<dbReference type="PANTHER" id="PTHR38445:SF9">
    <property type="entry name" value="HTH-TYPE TRANSCRIPTIONAL REPRESSOR YTRA"/>
    <property type="match status" value="1"/>
</dbReference>
<evidence type="ECO:0000256" key="1">
    <source>
        <dbReference type="ARBA" id="ARBA00023015"/>
    </source>
</evidence>
<evidence type="ECO:0000259" key="4">
    <source>
        <dbReference type="PROSITE" id="PS50949"/>
    </source>
</evidence>
<evidence type="ECO:0000256" key="3">
    <source>
        <dbReference type="ARBA" id="ARBA00023163"/>
    </source>
</evidence>
<dbReference type="SMART" id="SM00345">
    <property type="entry name" value="HTH_GNTR"/>
    <property type="match status" value="1"/>
</dbReference>
<evidence type="ECO:0000256" key="2">
    <source>
        <dbReference type="ARBA" id="ARBA00023125"/>
    </source>
</evidence>
<dbReference type="RefSeq" id="WP_217747030.1">
    <property type="nucleotide sequence ID" value="NZ_JAHOEB010000006.1"/>
</dbReference>
<evidence type="ECO:0000313" key="7">
    <source>
        <dbReference type="Proteomes" id="UP001196408"/>
    </source>
</evidence>
<dbReference type="GO" id="GO:0003700">
    <property type="term" value="F:DNA-binding transcription factor activity"/>
    <property type="evidence" value="ECO:0007669"/>
    <property type="project" value="InterPro"/>
</dbReference>
<evidence type="ECO:0000313" key="8">
    <source>
        <dbReference type="Proteomes" id="UP001197492"/>
    </source>
</evidence>
<evidence type="ECO:0000313" key="6">
    <source>
        <dbReference type="EMBL" id="MBV3391991.1"/>
    </source>
</evidence>
<keyword evidence="8" id="KW-1185">Reference proteome</keyword>
<keyword evidence="2" id="KW-0238">DNA-binding</keyword>
<dbReference type="CDD" id="cd07377">
    <property type="entry name" value="WHTH_GntR"/>
    <property type="match status" value="1"/>
</dbReference>
<proteinExistence type="predicted"/>
<keyword evidence="3" id="KW-0804">Transcription</keyword>
<dbReference type="PANTHER" id="PTHR38445">
    <property type="entry name" value="HTH-TYPE TRANSCRIPTIONAL REPRESSOR YTRA"/>
    <property type="match status" value="1"/>
</dbReference>
<reference evidence="5 8" key="1">
    <citation type="submission" date="2021-06" db="EMBL/GenBank/DDBJ databases">
        <title>Collection of gut derived symbiotic bacterial strains cultured from healthy donors.</title>
        <authorList>
            <person name="Lin H."/>
            <person name="Littmann E."/>
            <person name="Pamer E.G."/>
        </authorList>
    </citation>
    <scope>NUCLEOTIDE SEQUENCE</scope>
    <source>
        <strain evidence="6 8">MSK.21.70</strain>
        <strain evidence="5">MSK.21.82</strain>
    </source>
</reference>
<evidence type="ECO:0000313" key="5">
    <source>
        <dbReference type="EMBL" id="MBV3381966.1"/>
    </source>
</evidence>
<sequence>MFQLNYQSHKSVYEQIVDNIKEQIMTGVLKENTQLPTVRELSQLLTINPHTVQKAFQTLDQEGYIYTIANKGTFVSSRKHVKIDEQKVDDTIHVIVEGYKELIHMGMTQDEIHNKILENMKGSPHD</sequence>
<name>A0AAW4MPH0_9FIRM</name>
<feature type="domain" description="HTH gntR-type" evidence="4">
    <location>
        <begin position="10"/>
        <end position="78"/>
    </location>
</feature>
<protein>
    <submittedName>
        <fullName evidence="5">GntR family transcriptional regulator</fullName>
    </submittedName>
</protein>
<dbReference type="AlphaFoldDB" id="A0AAW4MPH0"/>
<dbReference type="Pfam" id="PF00392">
    <property type="entry name" value="GntR"/>
    <property type="match status" value="1"/>
</dbReference>
<gene>
    <name evidence="5" type="ORF">KSV97_01740</name>
    <name evidence="6" type="ORF">KSW06_01755</name>
</gene>
<dbReference type="Proteomes" id="UP001197492">
    <property type="component" value="Unassembled WGS sequence"/>
</dbReference>
<dbReference type="GO" id="GO:0003677">
    <property type="term" value="F:DNA binding"/>
    <property type="evidence" value="ECO:0007669"/>
    <property type="project" value="UniProtKB-KW"/>
</dbReference>
<keyword evidence="1" id="KW-0805">Transcription regulation</keyword>
<dbReference type="EMBL" id="JAHOEF010000006">
    <property type="protein sequence ID" value="MBV3381966.1"/>
    <property type="molecule type" value="Genomic_DNA"/>
</dbReference>